<dbReference type="RefSeq" id="WP_130020102.1">
    <property type="nucleotide sequence ID" value="NZ_SEWF01000007.1"/>
</dbReference>
<proteinExistence type="predicted"/>
<feature type="coiled-coil region" evidence="1">
    <location>
        <begin position="88"/>
        <end position="118"/>
    </location>
</feature>
<keyword evidence="1" id="KW-0175">Coiled coil</keyword>
<name>A0A4Q5M260_9BACT</name>
<protein>
    <submittedName>
        <fullName evidence="3">DUF2304 domain-containing protein</fullName>
    </submittedName>
</protein>
<keyword evidence="4" id="KW-1185">Reference proteome</keyword>
<keyword evidence="2" id="KW-0812">Transmembrane</keyword>
<dbReference type="OrthoDB" id="677868at2"/>
<dbReference type="InterPro" id="IPR019277">
    <property type="entry name" value="DUF2304"/>
</dbReference>
<feature type="transmembrane region" description="Helical" evidence="2">
    <location>
        <begin position="31"/>
        <end position="49"/>
    </location>
</feature>
<evidence type="ECO:0000256" key="1">
    <source>
        <dbReference type="SAM" id="Coils"/>
    </source>
</evidence>
<organism evidence="3 4">
    <name type="scientific">Emticicia agri</name>
    <dbReference type="NCBI Taxonomy" id="2492393"/>
    <lineage>
        <taxon>Bacteria</taxon>
        <taxon>Pseudomonadati</taxon>
        <taxon>Bacteroidota</taxon>
        <taxon>Cytophagia</taxon>
        <taxon>Cytophagales</taxon>
        <taxon>Leadbetterellaceae</taxon>
        <taxon>Emticicia</taxon>
    </lineage>
</organism>
<comment type="caution">
    <text evidence="3">The sequence shown here is derived from an EMBL/GenBank/DDBJ whole genome shotgun (WGS) entry which is preliminary data.</text>
</comment>
<dbReference type="Proteomes" id="UP000293162">
    <property type="component" value="Unassembled WGS sequence"/>
</dbReference>
<keyword evidence="2" id="KW-0472">Membrane</keyword>
<feature type="transmembrane region" description="Helical" evidence="2">
    <location>
        <begin position="6"/>
        <end position="24"/>
    </location>
</feature>
<accession>A0A4Q5M260</accession>
<gene>
    <name evidence="3" type="ORF">EWM59_06305</name>
</gene>
<dbReference type="Pfam" id="PF10066">
    <property type="entry name" value="DUF2304"/>
    <property type="match status" value="1"/>
</dbReference>
<feature type="transmembrane region" description="Helical" evidence="2">
    <location>
        <begin position="69"/>
        <end position="87"/>
    </location>
</feature>
<reference evidence="3 4" key="1">
    <citation type="submission" date="2019-02" db="EMBL/GenBank/DDBJ databases">
        <title>Bacterial novel species Emticicia sp. 17J42-9 isolated from soil.</title>
        <authorList>
            <person name="Jung H.-Y."/>
        </authorList>
    </citation>
    <scope>NUCLEOTIDE SEQUENCE [LARGE SCALE GENOMIC DNA]</scope>
    <source>
        <strain evidence="3 4">17J42-9</strain>
    </source>
</reference>
<dbReference type="EMBL" id="SEWF01000007">
    <property type="protein sequence ID" value="RYU96426.1"/>
    <property type="molecule type" value="Genomic_DNA"/>
</dbReference>
<evidence type="ECO:0000256" key="2">
    <source>
        <dbReference type="SAM" id="Phobius"/>
    </source>
</evidence>
<evidence type="ECO:0000313" key="4">
    <source>
        <dbReference type="Proteomes" id="UP000293162"/>
    </source>
</evidence>
<keyword evidence="2" id="KW-1133">Transmembrane helix</keyword>
<evidence type="ECO:0000313" key="3">
    <source>
        <dbReference type="EMBL" id="RYU96426.1"/>
    </source>
</evidence>
<sequence length="121" mass="14068">MARIQIITIVINFFFLLSIAYLIVKGKLREEYAIVWLVCTLFLGVFAIWRNGLEVLSKLFGVYEAPNLVFTGFIFIILIYLLHLSIVNSKLQKNMTKLAQEIALLKQENEEKRKQEESKSK</sequence>
<dbReference type="AlphaFoldDB" id="A0A4Q5M260"/>